<dbReference type="Proteomes" id="UP001358586">
    <property type="component" value="Chromosome 12"/>
</dbReference>
<sequence>MTEMSKTVAERCYESISAPIKEIKARANSFELIEFRFIPCQGNRAVHLLAEEGRRRGAPRLWIEKASRVVEVEVERGRRAMQDRN</sequence>
<protein>
    <recommendedName>
        <fullName evidence="3">RNase H type-1 domain-containing protein</fullName>
    </recommendedName>
</protein>
<proteinExistence type="predicted"/>
<keyword evidence="2" id="KW-1185">Reference proteome</keyword>
<evidence type="ECO:0000313" key="1">
    <source>
        <dbReference type="EMBL" id="KAK5775568.1"/>
    </source>
</evidence>
<gene>
    <name evidence="1" type="ORF">PVK06_043469</name>
</gene>
<reference evidence="1 2" key="1">
    <citation type="submission" date="2023-03" db="EMBL/GenBank/DDBJ databases">
        <title>WGS of Gossypium arboreum.</title>
        <authorList>
            <person name="Yu D."/>
        </authorList>
    </citation>
    <scope>NUCLEOTIDE SEQUENCE [LARGE SCALE GENOMIC DNA]</scope>
    <source>
        <tissue evidence="1">Leaf</tissue>
    </source>
</reference>
<dbReference type="EMBL" id="JARKNE010000012">
    <property type="protein sequence ID" value="KAK5775568.1"/>
    <property type="molecule type" value="Genomic_DNA"/>
</dbReference>
<accession>A0ABR0MNT9</accession>
<name>A0ABR0MNT9_GOSAR</name>
<evidence type="ECO:0000313" key="2">
    <source>
        <dbReference type="Proteomes" id="UP001358586"/>
    </source>
</evidence>
<comment type="caution">
    <text evidence="1">The sequence shown here is derived from an EMBL/GenBank/DDBJ whole genome shotgun (WGS) entry which is preliminary data.</text>
</comment>
<evidence type="ECO:0008006" key="3">
    <source>
        <dbReference type="Google" id="ProtNLM"/>
    </source>
</evidence>
<organism evidence="1 2">
    <name type="scientific">Gossypium arboreum</name>
    <name type="common">Tree cotton</name>
    <name type="synonym">Gossypium nanking</name>
    <dbReference type="NCBI Taxonomy" id="29729"/>
    <lineage>
        <taxon>Eukaryota</taxon>
        <taxon>Viridiplantae</taxon>
        <taxon>Streptophyta</taxon>
        <taxon>Embryophyta</taxon>
        <taxon>Tracheophyta</taxon>
        <taxon>Spermatophyta</taxon>
        <taxon>Magnoliopsida</taxon>
        <taxon>eudicotyledons</taxon>
        <taxon>Gunneridae</taxon>
        <taxon>Pentapetalae</taxon>
        <taxon>rosids</taxon>
        <taxon>malvids</taxon>
        <taxon>Malvales</taxon>
        <taxon>Malvaceae</taxon>
        <taxon>Malvoideae</taxon>
        <taxon>Gossypium</taxon>
    </lineage>
</organism>